<dbReference type="RefSeq" id="WP_188677080.1">
    <property type="nucleotide sequence ID" value="NZ_BMKA01000004.1"/>
</dbReference>
<organism evidence="3 4">
    <name type="scientific">Neptunicoccus cionae</name>
    <dbReference type="NCBI Taxonomy" id="2035344"/>
    <lineage>
        <taxon>Bacteria</taxon>
        <taxon>Pseudomonadati</taxon>
        <taxon>Pseudomonadota</taxon>
        <taxon>Alphaproteobacteria</taxon>
        <taxon>Rhodobacterales</taxon>
        <taxon>Paracoccaceae</taxon>
        <taxon>Neptunicoccus</taxon>
    </lineage>
</organism>
<reference evidence="3" key="2">
    <citation type="submission" date="2020-09" db="EMBL/GenBank/DDBJ databases">
        <authorList>
            <person name="Sun Q."/>
            <person name="Zhou Y."/>
        </authorList>
    </citation>
    <scope>NUCLEOTIDE SEQUENCE</scope>
    <source>
        <strain evidence="3">CGMCC 1.15880</strain>
    </source>
</reference>
<dbReference type="AlphaFoldDB" id="A0A916R126"/>
<dbReference type="Proteomes" id="UP000628017">
    <property type="component" value="Unassembled WGS sequence"/>
</dbReference>
<name>A0A916R126_9RHOB</name>
<keyword evidence="1" id="KW-0472">Membrane</keyword>
<evidence type="ECO:0000313" key="3">
    <source>
        <dbReference type="EMBL" id="GGA26971.1"/>
    </source>
</evidence>
<keyword evidence="1" id="KW-0812">Transmembrane</keyword>
<dbReference type="Pfam" id="PF07331">
    <property type="entry name" value="TctB"/>
    <property type="match status" value="1"/>
</dbReference>
<proteinExistence type="predicted"/>
<feature type="transmembrane region" description="Helical" evidence="1">
    <location>
        <begin position="40"/>
        <end position="58"/>
    </location>
</feature>
<keyword evidence="4" id="KW-1185">Reference proteome</keyword>
<protein>
    <recommendedName>
        <fullName evidence="2">DUF1468 domain-containing protein</fullName>
    </recommendedName>
</protein>
<evidence type="ECO:0000256" key="1">
    <source>
        <dbReference type="SAM" id="Phobius"/>
    </source>
</evidence>
<accession>A0A916R126</accession>
<gene>
    <name evidence="3" type="ORF">GCM10011498_29940</name>
</gene>
<dbReference type="EMBL" id="BMKA01000004">
    <property type="protein sequence ID" value="GGA26971.1"/>
    <property type="molecule type" value="Genomic_DNA"/>
</dbReference>
<reference evidence="3" key="1">
    <citation type="journal article" date="2014" name="Int. J. Syst. Evol. Microbiol.">
        <title>Complete genome sequence of Corynebacterium casei LMG S-19264T (=DSM 44701T), isolated from a smear-ripened cheese.</title>
        <authorList>
            <consortium name="US DOE Joint Genome Institute (JGI-PGF)"/>
            <person name="Walter F."/>
            <person name="Albersmeier A."/>
            <person name="Kalinowski J."/>
            <person name="Ruckert C."/>
        </authorList>
    </citation>
    <scope>NUCLEOTIDE SEQUENCE</scope>
    <source>
        <strain evidence="3">CGMCC 1.15880</strain>
    </source>
</reference>
<evidence type="ECO:0000313" key="4">
    <source>
        <dbReference type="Proteomes" id="UP000628017"/>
    </source>
</evidence>
<comment type="caution">
    <text evidence="3">The sequence shown here is derived from an EMBL/GenBank/DDBJ whole genome shotgun (WGS) entry which is preliminary data.</text>
</comment>
<feature type="transmembrane region" description="Helical" evidence="1">
    <location>
        <begin position="124"/>
        <end position="144"/>
    </location>
</feature>
<feature type="transmembrane region" description="Helical" evidence="1">
    <location>
        <begin position="79"/>
        <end position="112"/>
    </location>
</feature>
<sequence length="149" mass="16002">MSVSTSQGHIGSLLTSAFFMLAGAATLYDAASYTDRDSQVFPQTVAVILIITAGLSLINRLLRPTDRGGFGPGSWWRRILLVVSMLAACFAMPLIGFLPAGVIAFAGGLIAAMHDKWTVRTVLLYWSSGAVVMVCFFALFKFVLNVPLP</sequence>
<feature type="domain" description="DUF1468" evidence="2">
    <location>
        <begin position="17"/>
        <end position="149"/>
    </location>
</feature>
<evidence type="ECO:0000259" key="2">
    <source>
        <dbReference type="Pfam" id="PF07331"/>
    </source>
</evidence>
<dbReference type="InterPro" id="IPR009936">
    <property type="entry name" value="DUF1468"/>
</dbReference>
<keyword evidence="1" id="KW-1133">Transmembrane helix</keyword>